<dbReference type="InterPro" id="IPR029058">
    <property type="entry name" value="AB_hydrolase_fold"/>
</dbReference>
<dbReference type="AlphaFoldDB" id="A0A2P8D5Z0"/>
<feature type="chain" id="PRO_5015145393" evidence="1">
    <location>
        <begin position="22"/>
        <end position="365"/>
    </location>
</feature>
<keyword evidence="4" id="KW-1185">Reference proteome</keyword>
<dbReference type="Gene3D" id="3.40.50.1820">
    <property type="entry name" value="alpha/beta hydrolase"/>
    <property type="match status" value="1"/>
</dbReference>
<evidence type="ECO:0000259" key="2">
    <source>
        <dbReference type="Pfam" id="PF01764"/>
    </source>
</evidence>
<sequence>MTRNILLLFSLLLWIAGRAGAQALQPGFDRDEYAELLKINARHGDSTFVKKIPPPQHSAMVYRSPVVGIDNQWDLWMRDDKVAILSIRGTTAKQISWAANFYAAMTAAVGEIKINNTDTFRYHLADNPKAAVHIGWLLCTAYLSKDMLPRIDSCYRAGIREMIIMGHSQGGAIAYLVTAHFHNLQQQGRLPADIRFKTYCSAAPKPGNLFFAYDYENATRGGWAYNVVNAADWVPETPFSVQTLDDFNTTNPFVGARKMIRKQKFPMNWVAGYAYRRMSKPSFRAQRRYQRYLGGFVSKAIKKHLPGYVPPAYFPSNDYVRVGPTIVLPNDEAYYKQFPDGTPNVFMHHLFEAYLYLTAKLPARL</sequence>
<dbReference type="PANTHER" id="PTHR45856:SF24">
    <property type="entry name" value="FUNGAL LIPASE-LIKE DOMAIN-CONTAINING PROTEIN"/>
    <property type="match status" value="1"/>
</dbReference>
<evidence type="ECO:0000313" key="4">
    <source>
        <dbReference type="Proteomes" id="UP000240572"/>
    </source>
</evidence>
<comment type="caution">
    <text evidence="3">The sequence shown here is derived from an EMBL/GenBank/DDBJ whole genome shotgun (WGS) entry which is preliminary data.</text>
</comment>
<feature type="domain" description="Fungal lipase-type" evidence="2">
    <location>
        <begin position="85"/>
        <end position="240"/>
    </location>
</feature>
<dbReference type="GO" id="GO:0006629">
    <property type="term" value="P:lipid metabolic process"/>
    <property type="evidence" value="ECO:0007669"/>
    <property type="project" value="InterPro"/>
</dbReference>
<gene>
    <name evidence="3" type="ORF">B0I18_103210</name>
</gene>
<reference evidence="3 4" key="1">
    <citation type="submission" date="2018-03" db="EMBL/GenBank/DDBJ databases">
        <title>Genomic Encyclopedia of Type Strains, Phase III (KMG-III): the genomes of soil and plant-associated and newly described type strains.</title>
        <authorList>
            <person name="Whitman W."/>
        </authorList>
    </citation>
    <scope>NUCLEOTIDE SEQUENCE [LARGE SCALE GENOMIC DNA]</scope>
    <source>
        <strain evidence="3 4">CGMCC 1.12700</strain>
    </source>
</reference>
<dbReference type="InterPro" id="IPR002921">
    <property type="entry name" value="Fungal_lipase-type"/>
</dbReference>
<feature type="signal peptide" evidence="1">
    <location>
        <begin position="1"/>
        <end position="21"/>
    </location>
</feature>
<dbReference type="SUPFAM" id="SSF53474">
    <property type="entry name" value="alpha/beta-Hydrolases"/>
    <property type="match status" value="1"/>
</dbReference>
<name>A0A2P8D5Z0_9BACT</name>
<dbReference type="EMBL" id="PYGD01000003">
    <property type="protein sequence ID" value="PSK92633.1"/>
    <property type="molecule type" value="Genomic_DNA"/>
</dbReference>
<evidence type="ECO:0000313" key="3">
    <source>
        <dbReference type="EMBL" id="PSK92633.1"/>
    </source>
</evidence>
<keyword evidence="1" id="KW-0732">Signal</keyword>
<accession>A0A2P8D5Z0</accession>
<protein>
    <submittedName>
        <fullName evidence="3">Lipase (Class 3)</fullName>
    </submittedName>
</protein>
<evidence type="ECO:0000256" key="1">
    <source>
        <dbReference type="SAM" id="SignalP"/>
    </source>
</evidence>
<dbReference type="InterPro" id="IPR051218">
    <property type="entry name" value="Sec_MonoDiacylglyc_Lipase"/>
</dbReference>
<dbReference type="OrthoDB" id="927373at2"/>
<dbReference type="Proteomes" id="UP000240572">
    <property type="component" value="Unassembled WGS sequence"/>
</dbReference>
<organism evidence="3 4">
    <name type="scientific">Taibaiella chishuiensis</name>
    <dbReference type="NCBI Taxonomy" id="1434707"/>
    <lineage>
        <taxon>Bacteria</taxon>
        <taxon>Pseudomonadati</taxon>
        <taxon>Bacteroidota</taxon>
        <taxon>Chitinophagia</taxon>
        <taxon>Chitinophagales</taxon>
        <taxon>Chitinophagaceae</taxon>
        <taxon>Taibaiella</taxon>
    </lineage>
</organism>
<dbReference type="PANTHER" id="PTHR45856">
    <property type="entry name" value="ALPHA/BETA-HYDROLASES SUPERFAMILY PROTEIN"/>
    <property type="match status" value="1"/>
</dbReference>
<dbReference type="Pfam" id="PF01764">
    <property type="entry name" value="Lipase_3"/>
    <property type="match status" value="1"/>
</dbReference>
<dbReference type="RefSeq" id="WP_106522815.1">
    <property type="nucleotide sequence ID" value="NZ_PYGD01000003.1"/>
</dbReference>
<proteinExistence type="predicted"/>